<evidence type="ECO:0000313" key="1">
    <source>
        <dbReference type="EMBL" id="MXU91531.1"/>
    </source>
</evidence>
<accession>A0A6B0UPV5</accession>
<organism evidence="1">
    <name type="scientific">Ixodes ricinus</name>
    <name type="common">Common tick</name>
    <name type="synonym">Acarus ricinus</name>
    <dbReference type="NCBI Taxonomy" id="34613"/>
    <lineage>
        <taxon>Eukaryota</taxon>
        <taxon>Metazoa</taxon>
        <taxon>Ecdysozoa</taxon>
        <taxon>Arthropoda</taxon>
        <taxon>Chelicerata</taxon>
        <taxon>Arachnida</taxon>
        <taxon>Acari</taxon>
        <taxon>Parasitiformes</taxon>
        <taxon>Ixodida</taxon>
        <taxon>Ixodoidea</taxon>
        <taxon>Ixodidae</taxon>
        <taxon>Ixodinae</taxon>
        <taxon>Ixodes</taxon>
    </lineage>
</organism>
<sequence length="123" mass="14000">MVRSGAAPRNGWAAQALSSALPPVRGAFGPPHPDCGSRPNRKKPFRWRRWAWLVRHRLRRRSSWWVGWSSVPCAEEQSFPSAWLFPQVLRRARFPVAANPRRAAATPSSSWARCRCRRTGTAL</sequence>
<dbReference type="AlphaFoldDB" id="A0A6B0UPV5"/>
<name>A0A6B0UPV5_IXORI</name>
<reference evidence="1" key="1">
    <citation type="submission" date="2019-12" db="EMBL/GenBank/DDBJ databases">
        <title>An insight into the sialome of adult female Ixodes ricinus ticks feeding for 6 days.</title>
        <authorList>
            <person name="Perner J."/>
            <person name="Ribeiro J.M.C."/>
        </authorList>
    </citation>
    <scope>NUCLEOTIDE SEQUENCE</scope>
    <source>
        <strain evidence="1">Semi-engorged</strain>
        <tissue evidence="1">Salivary glands</tissue>
    </source>
</reference>
<protein>
    <submittedName>
        <fullName evidence="1">Uncharacterized protein</fullName>
    </submittedName>
</protein>
<dbReference type="EMBL" id="GIFC01009448">
    <property type="protein sequence ID" value="MXU91531.1"/>
    <property type="molecule type" value="Transcribed_RNA"/>
</dbReference>
<proteinExistence type="predicted"/>